<dbReference type="RefSeq" id="WP_216455517.1">
    <property type="nucleotide sequence ID" value="NZ_JAHLQL010000001.1"/>
</dbReference>
<comment type="caution">
    <text evidence="2">The sequence shown here is derived from an EMBL/GenBank/DDBJ whole genome shotgun (WGS) entry which is preliminary data.</text>
</comment>
<reference evidence="2 3" key="1">
    <citation type="submission" date="2021-06" db="EMBL/GenBank/DDBJ databases">
        <authorList>
            <person name="Sun Q."/>
            <person name="Li D."/>
        </authorList>
    </citation>
    <scope>NUCLEOTIDE SEQUENCE [LARGE SCALE GENOMIC DNA]</scope>
    <source>
        <strain evidence="2 3">MSJ-4</strain>
    </source>
</reference>
<sequence length="522" mass="59510">MAEIDVIRENIEYEQLLGENMSDTVVRGEYLIPDTHPDVLEILTVDVNPIITSKDIMPDKIYVEGRLDYTILYLAREDEERLGMQSVNYSDKFSNYVNVVGAEHNMNCAVECYVEHMESSIMNERKIGIEGIIKLKAEVLKEYQYDIVKDIEPSENLQMLKRPYTLDQIVDNVEKELVAKSVINIGMDKPQLGKILNRDLNIHKKDIKIIDNKLQISAFITVKIIYRAIDSREIGYLEEETFVSDSFEIEGINDDMKCIGDIILSDVNVDVRQDDLGENRIINVESLLKTNFRIMSKEKIHMIEDVYSPSALLEVNKEKYNINILHGLNANEVIVKENIEIDSESPMPIQILMSCGSASITERKVLEDKITVEGIVKVNILYRSKEDRRYVYSVKEELPFSSGIDIPGTKIDMVCFAKANIETIEASIEANTIAVKCIVSVVGRVNYLTEKEFLVSINKLDEDIPDKKASITIYVVQQGDTLWKIAKRYFTTIEEIVKVNNIENPDLINVGDKIIIPGRAIL</sequence>
<dbReference type="Proteomes" id="UP000736583">
    <property type="component" value="Unassembled WGS sequence"/>
</dbReference>
<dbReference type="PANTHER" id="PTHR33734">
    <property type="entry name" value="LYSM DOMAIN-CONTAINING GPI-ANCHORED PROTEIN 2"/>
    <property type="match status" value="1"/>
</dbReference>
<name>A0ABS6EX39_9CLOT</name>
<dbReference type="EMBL" id="JAHLQL010000001">
    <property type="protein sequence ID" value="MBU5590285.1"/>
    <property type="molecule type" value="Genomic_DNA"/>
</dbReference>
<evidence type="ECO:0000313" key="3">
    <source>
        <dbReference type="Proteomes" id="UP000736583"/>
    </source>
</evidence>
<evidence type="ECO:0000259" key="1">
    <source>
        <dbReference type="PROSITE" id="PS51782"/>
    </source>
</evidence>
<organism evidence="2 3">
    <name type="scientific">Clostridium simiarum</name>
    <dbReference type="NCBI Taxonomy" id="2841506"/>
    <lineage>
        <taxon>Bacteria</taxon>
        <taxon>Bacillati</taxon>
        <taxon>Bacillota</taxon>
        <taxon>Clostridia</taxon>
        <taxon>Eubacteriales</taxon>
        <taxon>Clostridiaceae</taxon>
        <taxon>Clostridium</taxon>
    </lineage>
</organism>
<gene>
    <name evidence="2" type="ORF">KQI89_00745</name>
</gene>
<dbReference type="PANTHER" id="PTHR33734:SF22">
    <property type="entry name" value="MEMBRANE-BOUND LYTIC MUREIN TRANSGLYCOSYLASE D"/>
    <property type="match status" value="1"/>
</dbReference>
<evidence type="ECO:0000313" key="2">
    <source>
        <dbReference type="EMBL" id="MBU5590285.1"/>
    </source>
</evidence>
<accession>A0ABS6EX39</accession>
<proteinExistence type="predicted"/>
<protein>
    <submittedName>
        <fullName evidence="2">DUF3794 domain-containing protein</fullName>
    </submittedName>
</protein>
<dbReference type="SMART" id="SM00257">
    <property type="entry name" value="LysM"/>
    <property type="match status" value="1"/>
</dbReference>
<dbReference type="InterPro" id="IPR024300">
    <property type="entry name" value="SipL_SPOCS_dom"/>
</dbReference>
<dbReference type="Pfam" id="PF12673">
    <property type="entry name" value="SipL"/>
    <property type="match status" value="3"/>
</dbReference>
<dbReference type="PROSITE" id="PS51782">
    <property type="entry name" value="LYSM"/>
    <property type="match status" value="1"/>
</dbReference>
<dbReference type="InterPro" id="IPR018392">
    <property type="entry name" value="LysM"/>
</dbReference>
<dbReference type="Pfam" id="PF01476">
    <property type="entry name" value="LysM"/>
    <property type="match status" value="1"/>
</dbReference>
<keyword evidence="3" id="KW-1185">Reference proteome</keyword>
<feature type="domain" description="LysM" evidence="1">
    <location>
        <begin position="472"/>
        <end position="516"/>
    </location>
</feature>
<dbReference type="CDD" id="cd00118">
    <property type="entry name" value="LysM"/>
    <property type="match status" value="1"/>
</dbReference>